<dbReference type="Proteomes" id="UP000251186">
    <property type="component" value="Unassembled WGS sequence"/>
</dbReference>
<keyword evidence="1" id="KW-0732">Signal</keyword>
<evidence type="ECO:0000256" key="1">
    <source>
        <dbReference type="SAM" id="SignalP"/>
    </source>
</evidence>
<organism evidence="2 3">
    <name type="scientific">Brevundimonas vesicularis</name>
    <name type="common">Pseudomonas vesicularis</name>
    <dbReference type="NCBI Taxonomy" id="41276"/>
    <lineage>
        <taxon>Bacteria</taxon>
        <taxon>Pseudomonadati</taxon>
        <taxon>Pseudomonadota</taxon>
        <taxon>Alphaproteobacteria</taxon>
        <taxon>Caulobacterales</taxon>
        <taxon>Caulobacteraceae</taxon>
        <taxon>Brevundimonas</taxon>
    </lineage>
</organism>
<evidence type="ECO:0000313" key="2">
    <source>
        <dbReference type="EMBL" id="SPU55027.1"/>
    </source>
</evidence>
<dbReference type="RefSeq" id="WP_112863088.1">
    <property type="nucleotide sequence ID" value="NZ_UAQP01000014.1"/>
</dbReference>
<dbReference type="AlphaFoldDB" id="A0A2X1BE61"/>
<feature type="chain" id="PRO_5016116949" evidence="1">
    <location>
        <begin position="22"/>
        <end position="229"/>
    </location>
</feature>
<dbReference type="NCBIfam" id="TIGR02001">
    <property type="entry name" value="gcw_chp"/>
    <property type="match status" value="1"/>
</dbReference>
<proteinExistence type="predicted"/>
<sequence length="229" mass="24080">MGRSFLAVLGLASAVPVGASAQEAADQWRLEAVVGGVSDYRYRGLSLSDDKPAMQVGVTLSQASGVYADIYLSSIAAYGGDEEDEGSRLEATLSVGWAGSWLGLDWDAALSAYRYPGGQDVDYVEAPIQVGRSFGAATATVGYAYAPSQTALGDEDNHYGWAGIDYAPDDWPVTVSLSVGREQGAYAPDGKTDWRIGGFLPVGKLTAGLEWVDSDRDDGALVASLFANF</sequence>
<reference evidence="2 3" key="1">
    <citation type="submission" date="2018-06" db="EMBL/GenBank/DDBJ databases">
        <authorList>
            <consortium name="Pathogen Informatics"/>
            <person name="Doyle S."/>
        </authorList>
    </citation>
    <scope>NUCLEOTIDE SEQUENCE [LARGE SCALE GENOMIC DNA]</scope>
    <source>
        <strain evidence="2 3">NCTC11166</strain>
    </source>
</reference>
<name>A0A2X1BE61_BREVE</name>
<gene>
    <name evidence="2" type="ORF">NCTC11166_02421</name>
</gene>
<feature type="signal peptide" evidence="1">
    <location>
        <begin position="1"/>
        <end position="21"/>
    </location>
</feature>
<accession>A0A2X1BE61</accession>
<dbReference type="Pfam" id="PF09694">
    <property type="entry name" value="Gcw_chp"/>
    <property type="match status" value="1"/>
</dbReference>
<protein>
    <submittedName>
        <fullName evidence="2">Bacterial protein of uncharacterized function (Gcw_chp)</fullName>
    </submittedName>
</protein>
<dbReference type="EMBL" id="UAQP01000014">
    <property type="protein sequence ID" value="SPU55027.1"/>
    <property type="molecule type" value="Genomic_DNA"/>
</dbReference>
<dbReference type="InterPro" id="IPR010239">
    <property type="entry name" value="CHP02001"/>
</dbReference>
<evidence type="ECO:0000313" key="3">
    <source>
        <dbReference type="Proteomes" id="UP000251186"/>
    </source>
</evidence>